<dbReference type="Proteomes" id="UP000266723">
    <property type="component" value="Unassembled WGS sequence"/>
</dbReference>
<keyword evidence="3" id="KW-1185">Reference proteome</keyword>
<evidence type="ECO:0000313" key="3">
    <source>
        <dbReference type="Proteomes" id="UP000266723"/>
    </source>
</evidence>
<feature type="region of interest" description="Disordered" evidence="1">
    <location>
        <begin position="25"/>
        <end position="158"/>
    </location>
</feature>
<name>A0ABQ7AF14_BRACR</name>
<feature type="region of interest" description="Disordered" evidence="1">
    <location>
        <begin position="246"/>
        <end position="355"/>
    </location>
</feature>
<organism evidence="2 3">
    <name type="scientific">Brassica cretica</name>
    <name type="common">Mustard</name>
    <dbReference type="NCBI Taxonomy" id="69181"/>
    <lineage>
        <taxon>Eukaryota</taxon>
        <taxon>Viridiplantae</taxon>
        <taxon>Streptophyta</taxon>
        <taxon>Embryophyta</taxon>
        <taxon>Tracheophyta</taxon>
        <taxon>Spermatophyta</taxon>
        <taxon>Magnoliopsida</taxon>
        <taxon>eudicotyledons</taxon>
        <taxon>Gunneridae</taxon>
        <taxon>Pentapetalae</taxon>
        <taxon>rosids</taxon>
        <taxon>malvids</taxon>
        <taxon>Brassicales</taxon>
        <taxon>Brassicaceae</taxon>
        <taxon>Brassiceae</taxon>
        <taxon>Brassica</taxon>
    </lineage>
</organism>
<dbReference type="EMBL" id="QGKV02002055">
    <property type="protein sequence ID" value="KAF3496235.1"/>
    <property type="molecule type" value="Genomic_DNA"/>
</dbReference>
<accession>A0ABQ7AF14</accession>
<feature type="compositionally biased region" description="Low complexity" evidence="1">
    <location>
        <begin position="104"/>
        <end position="115"/>
    </location>
</feature>
<feature type="compositionally biased region" description="Basic and acidic residues" evidence="1">
    <location>
        <begin position="28"/>
        <end position="98"/>
    </location>
</feature>
<protein>
    <submittedName>
        <fullName evidence="2">Uncharacterized protein</fullName>
    </submittedName>
</protein>
<feature type="compositionally biased region" description="Basic and acidic residues" evidence="1">
    <location>
        <begin position="124"/>
        <end position="158"/>
    </location>
</feature>
<sequence length="355" mass="40944">MGVKHRHGGRDKTTREIQIFRFSATNPRHLDRQRNTRYKSYDPHYDARTTIDSQRRSRSLHEANHRRSKELAEDQQRSNYTRDTHRRDDFGYHRRDNYSRSPQRSDNNLRNLSSSAHNNPPQNPREREMNKREESSSTKRIGEKDARGNPLHLEQHSTPHEAFNEALEEVREVMVQYTQCADPTESAARKERLRRAEEEGQLEEAAARMVQAALGDKPEDNQWLEENPSAERIPIALRLGPVASPVGTLEQINTTEKRKPGRPPGKRRIQSSPKLIRGASSRKRKIQPPKNTQAGQYRNPEIPLRKQSKARAGTSRESRSKSDSATNSEDQPICNMIPAAARRRMDFQNPSFLGP</sequence>
<comment type="caution">
    <text evidence="2">The sequence shown here is derived from an EMBL/GenBank/DDBJ whole genome shotgun (WGS) entry which is preliminary data.</text>
</comment>
<feature type="compositionally biased region" description="Basic residues" evidence="1">
    <location>
        <begin position="259"/>
        <end position="269"/>
    </location>
</feature>
<evidence type="ECO:0000256" key="1">
    <source>
        <dbReference type="SAM" id="MobiDB-lite"/>
    </source>
</evidence>
<reference evidence="2 3" key="1">
    <citation type="journal article" date="2020" name="BMC Genomics">
        <title>Intraspecific diversification of the crop wild relative Brassica cretica Lam. using demographic model selection.</title>
        <authorList>
            <person name="Kioukis A."/>
            <person name="Michalopoulou V.A."/>
            <person name="Briers L."/>
            <person name="Pirintsos S."/>
            <person name="Studholme D.J."/>
            <person name="Pavlidis P."/>
            <person name="Sarris P.F."/>
        </authorList>
    </citation>
    <scope>NUCLEOTIDE SEQUENCE [LARGE SCALE GENOMIC DNA]</scope>
    <source>
        <strain evidence="3">cv. PFS-1207/04</strain>
    </source>
</reference>
<proteinExistence type="predicted"/>
<evidence type="ECO:0000313" key="2">
    <source>
        <dbReference type="EMBL" id="KAF3496235.1"/>
    </source>
</evidence>
<gene>
    <name evidence="2" type="ORF">DY000_02052090</name>
</gene>